<dbReference type="GO" id="GO:0009986">
    <property type="term" value="C:cell surface"/>
    <property type="evidence" value="ECO:0007669"/>
    <property type="project" value="TreeGrafter"/>
</dbReference>
<feature type="transmembrane region" description="Helical" evidence="20">
    <location>
        <begin position="22"/>
        <end position="50"/>
    </location>
</feature>
<keyword evidence="20" id="KW-1133">Transmembrane helix</keyword>
<evidence type="ECO:0000256" key="16">
    <source>
        <dbReference type="ARBA" id="ARBA00037649"/>
    </source>
</evidence>
<dbReference type="PANTHER" id="PTHR16631">
    <property type="entry name" value="GLUCAN 1,3-BETA-GLUCOSIDASE"/>
    <property type="match status" value="1"/>
</dbReference>
<dbReference type="STRING" id="37360.A0A0G4IMP1"/>
<dbReference type="InterPro" id="IPR000490">
    <property type="entry name" value="Glyco_hydro_17"/>
</dbReference>
<dbReference type="InterPro" id="IPR017853">
    <property type="entry name" value="GH"/>
</dbReference>
<dbReference type="GO" id="GO:0005576">
    <property type="term" value="C:extracellular region"/>
    <property type="evidence" value="ECO:0007669"/>
    <property type="project" value="TreeGrafter"/>
</dbReference>
<comment type="subcellular location">
    <subcellularLocation>
        <location evidence="3">Cell membrane</location>
    </subcellularLocation>
    <subcellularLocation>
        <location evidence="2">Secreted</location>
        <location evidence="2">Cell wall</location>
    </subcellularLocation>
</comment>
<accession>A0A0G4IMP1</accession>
<dbReference type="AlphaFoldDB" id="A0A0G4IMP1"/>
<evidence type="ECO:0000313" key="22">
    <source>
        <dbReference type="EMBL" id="SPQ94630.1"/>
    </source>
</evidence>
<evidence type="ECO:0000256" key="11">
    <source>
        <dbReference type="ARBA" id="ARBA00023136"/>
    </source>
</evidence>
<comment type="similarity">
    <text evidence="4 19">Belongs to the glycosyl hydrolase 17 family.</text>
</comment>
<evidence type="ECO:0000256" key="1">
    <source>
        <dbReference type="ARBA" id="ARBA00000382"/>
    </source>
</evidence>
<keyword evidence="7" id="KW-0134">Cell wall</keyword>
<keyword evidence="9" id="KW-0732">Signal</keyword>
<keyword evidence="12" id="KW-0325">Glycoprotein</keyword>
<evidence type="ECO:0000256" key="13">
    <source>
        <dbReference type="ARBA" id="ARBA00023277"/>
    </source>
</evidence>
<reference evidence="22 24" key="2">
    <citation type="submission" date="2018-03" db="EMBL/GenBank/DDBJ databases">
        <authorList>
            <person name="Fogelqvist J."/>
        </authorList>
    </citation>
    <scope>NUCLEOTIDE SEQUENCE [LARGE SCALE GENOMIC DNA]</scope>
</reference>
<keyword evidence="22" id="KW-0496">Mitochondrion</keyword>
<gene>
    <name evidence="21" type="ORF">PBRA_005182</name>
    <name evidence="22" type="ORF">PLBR_LOCUS1845</name>
</gene>
<dbReference type="EMBL" id="OVEO01000003">
    <property type="protein sequence ID" value="SPQ94630.1"/>
    <property type="molecule type" value="Genomic_DNA"/>
</dbReference>
<evidence type="ECO:0000256" key="5">
    <source>
        <dbReference type="ARBA" id="ARBA00012780"/>
    </source>
</evidence>
<dbReference type="Proteomes" id="UP000039324">
    <property type="component" value="Unassembled WGS sequence"/>
</dbReference>
<protein>
    <recommendedName>
        <fullName evidence="5">glucan endo-1,3-beta-D-glucosidase</fullName>
        <ecNumber evidence="5">3.2.1.39</ecNumber>
    </recommendedName>
    <alternativeName>
        <fullName evidence="18">Endo-1,3-beta-glucanase btgC</fullName>
    </alternativeName>
    <alternativeName>
        <fullName evidence="17">Laminarinase btgC</fullName>
    </alternativeName>
</protein>
<dbReference type="EMBL" id="CDSF01000068">
    <property type="protein sequence ID" value="CEO96573.1"/>
    <property type="molecule type" value="Genomic_DNA"/>
</dbReference>
<keyword evidence="14" id="KW-0961">Cell wall biogenesis/degradation</keyword>
<evidence type="ECO:0000313" key="21">
    <source>
        <dbReference type="EMBL" id="CEO96573.1"/>
    </source>
</evidence>
<geneLocation type="mitochondrion" evidence="22"/>
<evidence type="ECO:0000256" key="14">
    <source>
        <dbReference type="ARBA" id="ARBA00023316"/>
    </source>
</evidence>
<evidence type="ECO:0000313" key="24">
    <source>
        <dbReference type="Proteomes" id="UP000290189"/>
    </source>
</evidence>
<keyword evidence="13" id="KW-0119">Carbohydrate metabolism</keyword>
<keyword evidence="11 20" id="KW-0472">Membrane</keyword>
<comment type="catalytic activity">
    <reaction evidence="1">
        <text>Hydrolysis of (1-&gt;3)-beta-D-glucosidic linkages in (1-&gt;3)-beta-D-glucans.</text>
        <dbReference type="EC" id="3.2.1.39"/>
    </reaction>
</comment>
<dbReference type="OrthoDB" id="77201at2759"/>
<dbReference type="Pfam" id="PF00332">
    <property type="entry name" value="Glyco_hydro_17"/>
    <property type="match status" value="1"/>
</dbReference>
<name>A0A0G4IMP1_PLABS</name>
<evidence type="ECO:0000256" key="17">
    <source>
        <dbReference type="ARBA" id="ARBA00042373"/>
    </source>
</evidence>
<keyword evidence="20" id="KW-0812">Transmembrane</keyword>
<dbReference type="GO" id="GO:0005886">
    <property type="term" value="C:plasma membrane"/>
    <property type="evidence" value="ECO:0007669"/>
    <property type="project" value="UniProtKB-SubCell"/>
</dbReference>
<evidence type="ECO:0000256" key="15">
    <source>
        <dbReference type="ARBA" id="ARBA00023326"/>
    </source>
</evidence>
<evidence type="ECO:0000256" key="19">
    <source>
        <dbReference type="RuleBase" id="RU004335"/>
    </source>
</evidence>
<keyword evidence="6" id="KW-1003">Cell membrane</keyword>
<evidence type="ECO:0000256" key="20">
    <source>
        <dbReference type="SAM" id="Phobius"/>
    </source>
</evidence>
<evidence type="ECO:0000256" key="3">
    <source>
        <dbReference type="ARBA" id="ARBA00004236"/>
    </source>
</evidence>
<dbReference type="EC" id="3.2.1.39" evidence="5"/>
<dbReference type="SUPFAM" id="SSF51445">
    <property type="entry name" value="(Trans)glycosidases"/>
    <property type="match status" value="1"/>
</dbReference>
<dbReference type="GO" id="GO:0000272">
    <property type="term" value="P:polysaccharide catabolic process"/>
    <property type="evidence" value="ECO:0007669"/>
    <property type="project" value="UniProtKB-KW"/>
</dbReference>
<evidence type="ECO:0000256" key="6">
    <source>
        <dbReference type="ARBA" id="ARBA00022475"/>
    </source>
</evidence>
<evidence type="ECO:0000256" key="2">
    <source>
        <dbReference type="ARBA" id="ARBA00004191"/>
    </source>
</evidence>
<proteinExistence type="inferred from homology"/>
<dbReference type="PANTHER" id="PTHR16631:SF17">
    <property type="entry name" value="GLUCAN ENDO-1,3-BETA-GLUCOSIDASE BTGC"/>
    <property type="match status" value="1"/>
</dbReference>
<organism evidence="21 23">
    <name type="scientific">Plasmodiophora brassicae</name>
    <name type="common">Clubroot disease agent</name>
    <dbReference type="NCBI Taxonomy" id="37360"/>
    <lineage>
        <taxon>Eukaryota</taxon>
        <taxon>Sar</taxon>
        <taxon>Rhizaria</taxon>
        <taxon>Endomyxa</taxon>
        <taxon>Phytomyxea</taxon>
        <taxon>Plasmodiophorida</taxon>
        <taxon>Plasmodiophoridae</taxon>
        <taxon>Plasmodiophora</taxon>
    </lineage>
</organism>
<keyword evidence="10" id="KW-0378">Hydrolase</keyword>
<comment type="function">
    <text evidence="16">Glucanases play a role in cell expansion during growth, in cell-cell fusion during mating, and in spore release during sporulation. This enzyme may be involved in beta-glucan degradation. Active on laminarin and lichenan.</text>
</comment>
<evidence type="ECO:0000256" key="9">
    <source>
        <dbReference type="ARBA" id="ARBA00022729"/>
    </source>
</evidence>
<dbReference type="OMA" id="YQMARSH"/>
<evidence type="ECO:0000313" key="23">
    <source>
        <dbReference type="Proteomes" id="UP000039324"/>
    </source>
</evidence>
<keyword evidence="8" id="KW-0964">Secreted</keyword>
<evidence type="ECO:0000256" key="12">
    <source>
        <dbReference type="ARBA" id="ARBA00023180"/>
    </source>
</evidence>
<dbReference type="GO" id="GO:0042973">
    <property type="term" value="F:glucan endo-1,3-beta-D-glucosidase activity"/>
    <property type="evidence" value="ECO:0007669"/>
    <property type="project" value="UniProtKB-EC"/>
</dbReference>
<dbReference type="InterPro" id="IPR050732">
    <property type="entry name" value="Beta-glucan_modifiers"/>
</dbReference>
<dbReference type="GO" id="GO:0071555">
    <property type="term" value="P:cell wall organization"/>
    <property type="evidence" value="ECO:0007669"/>
    <property type="project" value="UniProtKB-KW"/>
</dbReference>
<reference evidence="21 23" key="1">
    <citation type="submission" date="2015-02" db="EMBL/GenBank/DDBJ databases">
        <authorList>
            <person name="Chooi Y.-H."/>
        </authorList>
    </citation>
    <scope>NUCLEOTIDE SEQUENCE [LARGE SCALE GENOMIC DNA]</scope>
    <source>
        <strain evidence="21">E3</strain>
    </source>
</reference>
<keyword evidence="23" id="KW-1185">Reference proteome</keyword>
<evidence type="ECO:0000256" key="7">
    <source>
        <dbReference type="ARBA" id="ARBA00022512"/>
    </source>
</evidence>
<evidence type="ECO:0000256" key="18">
    <source>
        <dbReference type="ARBA" id="ARBA00043078"/>
    </source>
</evidence>
<evidence type="ECO:0000256" key="8">
    <source>
        <dbReference type="ARBA" id="ARBA00022525"/>
    </source>
</evidence>
<keyword evidence="15" id="KW-0624">Polysaccharide degradation</keyword>
<dbReference type="Proteomes" id="UP000290189">
    <property type="component" value="Unassembled WGS sequence"/>
</dbReference>
<evidence type="ECO:0000256" key="4">
    <source>
        <dbReference type="ARBA" id="ARBA00008773"/>
    </source>
</evidence>
<dbReference type="Gene3D" id="3.20.20.80">
    <property type="entry name" value="Glycosidases"/>
    <property type="match status" value="2"/>
</dbReference>
<evidence type="ECO:0000256" key="10">
    <source>
        <dbReference type="ARBA" id="ARBA00022801"/>
    </source>
</evidence>
<sequence>MELSTPLLSPTSARRDQCGQRLIRVGTAVVYVLALALVALIMGVVVFIIAQANPIEIPEDSVNSFWGISYNPARANQWCPTVDQVVEDLRLLAPMTTRLRTYGSGCHLEAILGALEKHHDEFSHFRLMVGIQLTSSNDGNQGAIREMFRIIKKHSTRQIDTISVGNEVVLRHTLAVDTLINLIRQVRNELGKQYLTRIAVVTVDVLKTFTHNPRLVHEVDYVVANLHPYFVQGLDASQAAGVTFSQLHELQDRALDKPIIIGETGWPSSGDAPRTSIAAYNTYMKEFICQATRANIHFYWFEAFDAAWKTGVDEIERHWGVFDSDRHNKSGLALPPFNDCN</sequence>